<sequence>MNMPTRDPRTMMAGIASALERLKHSWGASARRQSPTPSGRPARMVTANRAHDRPRVDIPDVTPRKAGSGQDNFVRKQLHPRAYRRPSTARSDRMGQLKSALVRYLSWPTGRAEDTRLNRAREALKPLLEMMPAAMIVVDDANKVVQANQLAATLFSYTAEEMSGLSFAQLFPRMDDDAVARRGHPSSSGPPQDFAASSARRTAVARCKDGSERPVSVKCTHYRPADAFVWVVTADDVQAHAEMVSDESQHAHLARVFELAEMAAVLAHEINQPLTAILSNAQAVQRFLHLTRSGSTDLREAFADIVADSFRATEIVRKLRQFVRRAAPETRSIDIGSLVSGAMHLMRRDAVVRGVSVTLDIGRRVPLVRGDSIQLQQVMINLLQNAFDAVEGCCAEHRVVSVKVDTAAQGEGVSISVSDRGPGLKAEQLGEMFSPFPTSKPQGLGLGLSISISIISMHGGRLWAESNGERGATFRLVLPSAGEADI</sequence>
<dbReference type="SUPFAM" id="SSF55874">
    <property type="entry name" value="ATPase domain of HSP90 chaperone/DNA topoisomerase II/histidine kinase"/>
    <property type="match status" value="1"/>
</dbReference>
<evidence type="ECO:0000256" key="6">
    <source>
        <dbReference type="ARBA" id="ARBA00022777"/>
    </source>
</evidence>
<dbReference type="Pfam" id="PF00512">
    <property type="entry name" value="HisKA"/>
    <property type="match status" value="1"/>
</dbReference>
<dbReference type="PANTHER" id="PTHR43065:SF10">
    <property type="entry name" value="PEROXIDE STRESS-ACTIVATED HISTIDINE KINASE MAK3"/>
    <property type="match status" value="1"/>
</dbReference>
<evidence type="ECO:0000256" key="1">
    <source>
        <dbReference type="ARBA" id="ARBA00000085"/>
    </source>
</evidence>
<protein>
    <recommendedName>
        <fullName evidence="2">histidine kinase</fullName>
        <ecNumber evidence="2">2.7.13.3</ecNumber>
    </recommendedName>
</protein>
<dbReference type="Pfam" id="PF02518">
    <property type="entry name" value="HATPase_c"/>
    <property type="match status" value="1"/>
</dbReference>
<feature type="compositionally biased region" description="Basic and acidic residues" evidence="9">
    <location>
        <begin position="49"/>
        <end position="58"/>
    </location>
</feature>
<dbReference type="GO" id="GO:0000155">
    <property type="term" value="F:phosphorelay sensor kinase activity"/>
    <property type="evidence" value="ECO:0007669"/>
    <property type="project" value="InterPro"/>
</dbReference>
<dbReference type="SUPFAM" id="SSF55785">
    <property type="entry name" value="PYP-like sensor domain (PAS domain)"/>
    <property type="match status" value="1"/>
</dbReference>
<comment type="caution">
    <text evidence="12">The sequence shown here is derived from an EMBL/GenBank/DDBJ whole genome shotgun (WGS) entry which is preliminary data.</text>
</comment>
<dbReference type="PROSITE" id="PS50109">
    <property type="entry name" value="HIS_KIN"/>
    <property type="match status" value="1"/>
</dbReference>
<evidence type="ECO:0000256" key="9">
    <source>
        <dbReference type="SAM" id="MobiDB-lite"/>
    </source>
</evidence>
<reference evidence="12" key="1">
    <citation type="submission" date="2023-07" db="EMBL/GenBank/DDBJ databases">
        <title>Sorghum-associated microbial communities from plants grown in Nebraska, USA.</title>
        <authorList>
            <person name="Schachtman D."/>
        </authorList>
    </citation>
    <scope>NUCLEOTIDE SEQUENCE</scope>
    <source>
        <strain evidence="12">DS1061</strain>
    </source>
</reference>
<dbReference type="InterPro" id="IPR004358">
    <property type="entry name" value="Sig_transdc_His_kin-like_C"/>
</dbReference>
<dbReference type="RefSeq" id="WP_392394065.1">
    <property type="nucleotide sequence ID" value="NZ_JAURTK010000003.1"/>
</dbReference>
<keyword evidence="4 12" id="KW-0808">Transferase</keyword>
<dbReference type="Gene3D" id="1.10.287.130">
    <property type="match status" value="1"/>
</dbReference>
<evidence type="ECO:0000313" key="12">
    <source>
        <dbReference type="EMBL" id="MDP9647988.1"/>
    </source>
</evidence>
<dbReference type="PROSITE" id="PS50112">
    <property type="entry name" value="PAS"/>
    <property type="match status" value="1"/>
</dbReference>
<feature type="domain" description="Histidine kinase" evidence="10">
    <location>
        <begin position="265"/>
        <end position="482"/>
    </location>
</feature>
<evidence type="ECO:0000256" key="2">
    <source>
        <dbReference type="ARBA" id="ARBA00012438"/>
    </source>
</evidence>
<dbReference type="NCBIfam" id="TIGR00229">
    <property type="entry name" value="sensory_box"/>
    <property type="match status" value="1"/>
</dbReference>
<keyword evidence="3" id="KW-0597">Phosphoprotein</keyword>
<dbReference type="EMBL" id="JAURTK010000003">
    <property type="protein sequence ID" value="MDP9647988.1"/>
    <property type="molecule type" value="Genomic_DNA"/>
</dbReference>
<keyword evidence="7" id="KW-0067">ATP-binding</keyword>
<dbReference type="Proteomes" id="UP001229486">
    <property type="component" value="Unassembled WGS sequence"/>
</dbReference>
<dbReference type="GO" id="GO:0005524">
    <property type="term" value="F:ATP binding"/>
    <property type="evidence" value="ECO:0007669"/>
    <property type="project" value="UniProtKB-KW"/>
</dbReference>
<dbReference type="SMART" id="SM00091">
    <property type="entry name" value="PAS"/>
    <property type="match status" value="1"/>
</dbReference>
<dbReference type="Gene3D" id="3.30.565.10">
    <property type="entry name" value="Histidine kinase-like ATPase, C-terminal domain"/>
    <property type="match status" value="1"/>
</dbReference>
<evidence type="ECO:0000256" key="7">
    <source>
        <dbReference type="ARBA" id="ARBA00022840"/>
    </source>
</evidence>
<dbReference type="AlphaFoldDB" id="A0AB73IDC0"/>
<feature type="domain" description="PAS" evidence="11">
    <location>
        <begin position="120"/>
        <end position="164"/>
    </location>
</feature>
<dbReference type="Gene3D" id="3.30.450.20">
    <property type="entry name" value="PAS domain"/>
    <property type="match status" value="1"/>
</dbReference>
<evidence type="ECO:0000259" key="10">
    <source>
        <dbReference type="PROSITE" id="PS50109"/>
    </source>
</evidence>
<dbReference type="InterPro" id="IPR036890">
    <property type="entry name" value="HATPase_C_sf"/>
</dbReference>
<dbReference type="InterPro" id="IPR035965">
    <property type="entry name" value="PAS-like_dom_sf"/>
</dbReference>
<dbReference type="InterPro" id="IPR003594">
    <property type="entry name" value="HATPase_dom"/>
</dbReference>
<dbReference type="InterPro" id="IPR013767">
    <property type="entry name" value="PAS_fold"/>
</dbReference>
<proteinExistence type="predicted"/>
<evidence type="ECO:0000256" key="5">
    <source>
        <dbReference type="ARBA" id="ARBA00022741"/>
    </source>
</evidence>
<keyword evidence="5" id="KW-0547">Nucleotide-binding</keyword>
<dbReference type="PANTHER" id="PTHR43065">
    <property type="entry name" value="SENSOR HISTIDINE KINASE"/>
    <property type="match status" value="1"/>
</dbReference>
<dbReference type="PRINTS" id="PR00344">
    <property type="entry name" value="BCTRLSENSOR"/>
</dbReference>
<dbReference type="InterPro" id="IPR000014">
    <property type="entry name" value="PAS"/>
</dbReference>
<name>A0AB73IDC0_9BURK</name>
<dbReference type="InterPro" id="IPR005467">
    <property type="entry name" value="His_kinase_dom"/>
</dbReference>
<dbReference type="SMART" id="SM00387">
    <property type="entry name" value="HATPase_c"/>
    <property type="match status" value="1"/>
</dbReference>
<organism evidence="12 13">
    <name type="scientific">Paraburkholderia caledonica</name>
    <dbReference type="NCBI Taxonomy" id="134536"/>
    <lineage>
        <taxon>Bacteria</taxon>
        <taxon>Pseudomonadati</taxon>
        <taxon>Pseudomonadota</taxon>
        <taxon>Betaproteobacteria</taxon>
        <taxon>Burkholderiales</taxon>
        <taxon>Burkholderiaceae</taxon>
        <taxon>Paraburkholderia</taxon>
    </lineage>
</organism>
<keyword evidence="8" id="KW-0902">Two-component regulatory system</keyword>
<evidence type="ECO:0000259" key="11">
    <source>
        <dbReference type="PROSITE" id="PS50112"/>
    </source>
</evidence>
<dbReference type="InterPro" id="IPR036097">
    <property type="entry name" value="HisK_dim/P_sf"/>
</dbReference>
<evidence type="ECO:0000256" key="8">
    <source>
        <dbReference type="ARBA" id="ARBA00023012"/>
    </source>
</evidence>
<dbReference type="InterPro" id="IPR003661">
    <property type="entry name" value="HisK_dim/P_dom"/>
</dbReference>
<accession>A0AB73IDC0</accession>
<gene>
    <name evidence="12" type="ORF">J2793_003434</name>
</gene>
<dbReference type="GO" id="GO:0006355">
    <property type="term" value="P:regulation of DNA-templated transcription"/>
    <property type="evidence" value="ECO:0007669"/>
    <property type="project" value="InterPro"/>
</dbReference>
<feature type="region of interest" description="Disordered" evidence="9">
    <location>
        <begin position="178"/>
        <end position="198"/>
    </location>
</feature>
<keyword evidence="6 12" id="KW-0418">Kinase</keyword>
<dbReference type="SUPFAM" id="SSF47384">
    <property type="entry name" value="Homodimeric domain of signal transducing histidine kinase"/>
    <property type="match status" value="1"/>
</dbReference>
<comment type="catalytic activity">
    <reaction evidence="1">
        <text>ATP + protein L-histidine = ADP + protein N-phospho-L-histidine.</text>
        <dbReference type="EC" id="2.7.13.3"/>
    </reaction>
</comment>
<evidence type="ECO:0000313" key="13">
    <source>
        <dbReference type="Proteomes" id="UP001229486"/>
    </source>
</evidence>
<dbReference type="SMART" id="SM00388">
    <property type="entry name" value="HisKA"/>
    <property type="match status" value="1"/>
</dbReference>
<dbReference type="CDD" id="cd00130">
    <property type="entry name" value="PAS"/>
    <property type="match status" value="1"/>
</dbReference>
<evidence type="ECO:0000256" key="3">
    <source>
        <dbReference type="ARBA" id="ARBA00022553"/>
    </source>
</evidence>
<dbReference type="EC" id="2.7.13.3" evidence="2"/>
<dbReference type="CDD" id="cd00082">
    <property type="entry name" value="HisKA"/>
    <property type="match status" value="1"/>
</dbReference>
<evidence type="ECO:0000256" key="4">
    <source>
        <dbReference type="ARBA" id="ARBA00022679"/>
    </source>
</evidence>
<feature type="region of interest" description="Disordered" evidence="9">
    <location>
        <begin position="24"/>
        <end position="71"/>
    </location>
</feature>
<dbReference type="Pfam" id="PF00989">
    <property type="entry name" value="PAS"/>
    <property type="match status" value="1"/>
</dbReference>